<protein>
    <submittedName>
        <fullName evidence="15">Uncharacterized protein</fullName>
    </submittedName>
</protein>
<dbReference type="Gene3D" id="1.10.4020.10">
    <property type="entry name" value="DNA breaking-rejoining enzymes"/>
    <property type="match status" value="1"/>
</dbReference>
<keyword evidence="8" id="KW-0805">Transcription regulation</keyword>
<dbReference type="FunFam" id="1.10.4020.10:FF:000005">
    <property type="entry name" value="Uncharacterized protein"/>
    <property type="match status" value="1"/>
</dbReference>
<reference evidence="15" key="1">
    <citation type="submission" date="2009-12" db="EMBL/GenBank/DDBJ databases">
        <title>The Genome Sequence of Anolis carolinensis (Green Anole Lizard).</title>
        <authorList>
            <consortium name="The Genome Sequencing Platform"/>
            <person name="Di Palma F."/>
            <person name="Alfoldi J."/>
            <person name="Heiman D."/>
            <person name="Young S."/>
            <person name="Grabherr M."/>
            <person name="Johnson J."/>
            <person name="Lander E.S."/>
            <person name="Lindblad-Toh K."/>
        </authorList>
    </citation>
    <scope>NUCLEOTIDE SEQUENCE [LARGE SCALE GENOMIC DNA]</scope>
    <source>
        <strain evidence="15">JBL SC #1</strain>
    </source>
</reference>
<dbReference type="FunFam" id="3.30.160.60:FF:002202">
    <property type="match status" value="1"/>
</dbReference>
<feature type="domain" description="C2H2-type" evidence="13">
    <location>
        <begin position="224"/>
        <end position="251"/>
    </location>
</feature>
<evidence type="ECO:0000256" key="10">
    <source>
        <dbReference type="ARBA" id="ARBA00023163"/>
    </source>
</evidence>
<dbReference type="FunFam" id="3.30.160.60:FF:000056">
    <property type="entry name" value="Zinc finger and SCAN domain-containing 20"/>
    <property type="match status" value="1"/>
</dbReference>
<dbReference type="SMART" id="SM00355">
    <property type="entry name" value="ZnF_C2H2"/>
    <property type="match status" value="5"/>
</dbReference>
<feature type="domain" description="C2H2-type" evidence="13">
    <location>
        <begin position="252"/>
        <end position="279"/>
    </location>
</feature>
<dbReference type="PANTHER" id="PTHR23226">
    <property type="entry name" value="ZINC FINGER AND SCAN DOMAIN-CONTAINING"/>
    <property type="match status" value="1"/>
</dbReference>
<dbReference type="InterPro" id="IPR013087">
    <property type="entry name" value="Znf_C2H2_type"/>
</dbReference>
<sequence>MEEPNQTSPEGGREPCTTWGRSRVGVLGRMGLDVLEEKAFNANLQCQRFQCFCYEKALGPREVCSRLHSLCRLWLKPEEHTKAEMLDLVLLEQFLAVLPAEMERWVRECGAETSSQAVALAEGFLLSRAEEERQEREVLQAQEVPLETSKTFSSGWIKLEEDRGVAPVEGSRSRPHQPCFIYLINYEKPQIVDTPYICPECGKCFHHEGVFNTHQKTHMGEKLYECLECGKCFHHKGSLRRHRKSHLGEKPYKCLECGKGFTEKRTLIGHERNHRGEKPYQCLECGKCFCQKEALSSHAKIHTQEKPYKCLECEKCFHQKEALSRHEKIHTGEKMEVCRDEGDLWPPWLLK</sequence>
<feature type="domain" description="C2H2-type" evidence="13">
    <location>
        <begin position="280"/>
        <end position="307"/>
    </location>
</feature>
<evidence type="ECO:0000256" key="2">
    <source>
        <dbReference type="ARBA" id="ARBA00006991"/>
    </source>
</evidence>
<dbReference type="GeneTree" id="ENSGT00940000154715"/>
<evidence type="ECO:0000256" key="3">
    <source>
        <dbReference type="ARBA" id="ARBA00022553"/>
    </source>
</evidence>
<dbReference type="GO" id="GO:0003677">
    <property type="term" value="F:DNA binding"/>
    <property type="evidence" value="ECO:0007669"/>
    <property type="project" value="UniProtKB-KW"/>
</dbReference>
<evidence type="ECO:0000259" key="13">
    <source>
        <dbReference type="PROSITE" id="PS50157"/>
    </source>
</evidence>
<dbReference type="Pfam" id="PF00096">
    <property type="entry name" value="zf-C2H2"/>
    <property type="match status" value="5"/>
</dbReference>
<evidence type="ECO:0000256" key="1">
    <source>
        <dbReference type="ARBA" id="ARBA00004123"/>
    </source>
</evidence>
<dbReference type="CDD" id="cd07936">
    <property type="entry name" value="SCAN"/>
    <property type="match status" value="1"/>
</dbReference>
<comment type="subcellular location">
    <subcellularLocation>
        <location evidence="1">Nucleus</location>
    </subcellularLocation>
</comment>
<evidence type="ECO:0000256" key="7">
    <source>
        <dbReference type="ARBA" id="ARBA00022833"/>
    </source>
</evidence>
<keyword evidence="3" id="KW-0597">Phosphoprotein</keyword>
<keyword evidence="7" id="KW-0862">Zinc</keyword>
<evidence type="ECO:0000313" key="16">
    <source>
        <dbReference type="Proteomes" id="UP000001646"/>
    </source>
</evidence>
<dbReference type="InterPro" id="IPR003309">
    <property type="entry name" value="SCAN_dom"/>
</dbReference>
<dbReference type="SUPFAM" id="SSF47353">
    <property type="entry name" value="Retrovirus capsid dimerization domain-like"/>
    <property type="match status" value="1"/>
</dbReference>
<keyword evidence="16" id="KW-1185">Reference proteome</keyword>
<keyword evidence="9" id="KW-0238">DNA-binding</keyword>
<dbReference type="PROSITE" id="PS50157">
    <property type="entry name" value="ZINC_FINGER_C2H2_2"/>
    <property type="match status" value="5"/>
</dbReference>
<reference evidence="15" key="2">
    <citation type="submission" date="2025-08" db="UniProtKB">
        <authorList>
            <consortium name="Ensembl"/>
        </authorList>
    </citation>
    <scope>IDENTIFICATION</scope>
</reference>
<keyword evidence="10" id="KW-0804">Transcription</keyword>
<evidence type="ECO:0000313" key="15">
    <source>
        <dbReference type="Ensembl" id="ENSACAP00000018970.2"/>
    </source>
</evidence>
<dbReference type="HOGENOM" id="CLU_002678_53_6_1"/>
<dbReference type="FunFam" id="3.30.160.60:FF:002343">
    <property type="entry name" value="Zinc finger protein 33A"/>
    <property type="match status" value="1"/>
</dbReference>
<evidence type="ECO:0000256" key="12">
    <source>
        <dbReference type="PROSITE-ProRule" id="PRU00042"/>
    </source>
</evidence>
<dbReference type="AlphaFoldDB" id="H9GRS2"/>
<dbReference type="SUPFAM" id="SSF57667">
    <property type="entry name" value="beta-beta-alpha zinc fingers"/>
    <property type="match status" value="3"/>
</dbReference>
<feature type="domain" description="C2H2-type" evidence="13">
    <location>
        <begin position="308"/>
        <end position="335"/>
    </location>
</feature>
<feature type="domain" description="C2H2-type" evidence="13">
    <location>
        <begin position="196"/>
        <end position="223"/>
    </location>
</feature>
<name>H9GRS2_ANOCA</name>
<keyword evidence="5" id="KW-0677">Repeat</keyword>
<accession>H9GRS2</accession>
<dbReference type="InterPro" id="IPR038269">
    <property type="entry name" value="SCAN_sf"/>
</dbReference>
<dbReference type="Ensembl" id="ENSACAT00000023968.2">
    <property type="protein sequence ID" value="ENSACAP00000018970.2"/>
    <property type="gene ID" value="ENSACAG00000043708.1"/>
</dbReference>
<dbReference type="Pfam" id="PF02023">
    <property type="entry name" value="SCAN"/>
    <property type="match status" value="1"/>
</dbReference>
<comment type="similarity">
    <text evidence="2">Belongs to the krueppel C2H2-type zinc-finger protein family.</text>
</comment>
<reference evidence="15" key="3">
    <citation type="submission" date="2025-09" db="UniProtKB">
        <authorList>
            <consortium name="Ensembl"/>
        </authorList>
    </citation>
    <scope>IDENTIFICATION</scope>
</reference>
<dbReference type="SMART" id="SM00431">
    <property type="entry name" value="SCAN"/>
    <property type="match status" value="1"/>
</dbReference>
<dbReference type="GO" id="GO:0008270">
    <property type="term" value="F:zinc ion binding"/>
    <property type="evidence" value="ECO:0007669"/>
    <property type="project" value="UniProtKB-KW"/>
</dbReference>
<evidence type="ECO:0000256" key="9">
    <source>
        <dbReference type="ARBA" id="ARBA00023125"/>
    </source>
</evidence>
<dbReference type="PANTHER" id="PTHR23226:SF377">
    <property type="entry name" value="ZINC FINGER AND SCAN DOMAIN-CONTAINING PROTEIN 20"/>
    <property type="match status" value="1"/>
</dbReference>
<evidence type="ECO:0000256" key="5">
    <source>
        <dbReference type="ARBA" id="ARBA00022737"/>
    </source>
</evidence>
<keyword evidence="6 12" id="KW-0863">Zinc-finger</keyword>
<dbReference type="PROSITE" id="PS50804">
    <property type="entry name" value="SCAN_BOX"/>
    <property type="match status" value="1"/>
</dbReference>
<dbReference type="FunFam" id="3.30.160.60:FF:001343">
    <property type="entry name" value="Zinc finger protein 568"/>
    <property type="match status" value="1"/>
</dbReference>
<dbReference type="GO" id="GO:0005634">
    <property type="term" value="C:nucleus"/>
    <property type="evidence" value="ECO:0007669"/>
    <property type="project" value="UniProtKB-SubCell"/>
</dbReference>
<evidence type="ECO:0000256" key="6">
    <source>
        <dbReference type="ARBA" id="ARBA00022771"/>
    </source>
</evidence>
<evidence type="ECO:0000259" key="14">
    <source>
        <dbReference type="PROSITE" id="PS50804"/>
    </source>
</evidence>
<keyword evidence="11" id="KW-0539">Nucleus</keyword>
<keyword evidence="4" id="KW-0479">Metal-binding</keyword>
<dbReference type="InterPro" id="IPR036236">
    <property type="entry name" value="Znf_C2H2_sf"/>
</dbReference>
<dbReference type="Gene3D" id="3.30.160.60">
    <property type="entry name" value="Classic Zinc Finger"/>
    <property type="match status" value="5"/>
</dbReference>
<evidence type="ECO:0000256" key="11">
    <source>
        <dbReference type="ARBA" id="ARBA00023242"/>
    </source>
</evidence>
<evidence type="ECO:0000256" key="4">
    <source>
        <dbReference type="ARBA" id="ARBA00022723"/>
    </source>
</evidence>
<proteinExistence type="inferred from homology"/>
<dbReference type="PROSITE" id="PS00028">
    <property type="entry name" value="ZINC_FINGER_C2H2_1"/>
    <property type="match status" value="5"/>
</dbReference>
<evidence type="ECO:0000256" key="8">
    <source>
        <dbReference type="ARBA" id="ARBA00023015"/>
    </source>
</evidence>
<dbReference type="Proteomes" id="UP000001646">
    <property type="component" value="Unplaced"/>
</dbReference>
<organism evidence="15 16">
    <name type="scientific">Anolis carolinensis</name>
    <name type="common">Green anole</name>
    <name type="synonym">American chameleon</name>
    <dbReference type="NCBI Taxonomy" id="28377"/>
    <lineage>
        <taxon>Eukaryota</taxon>
        <taxon>Metazoa</taxon>
        <taxon>Chordata</taxon>
        <taxon>Craniata</taxon>
        <taxon>Vertebrata</taxon>
        <taxon>Euteleostomi</taxon>
        <taxon>Lepidosauria</taxon>
        <taxon>Squamata</taxon>
        <taxon>Bifurcata</taxon>
        <taxon>Unidentata</taxon>
        <taxon>Episquamata</taxon>
        <taxon>Toxicofera</taxon>
        <taxon>Iguania</taxon>
        <taxon>Dactyloidae</taxon>
        <taxon>Anolis</taxon>
    </lineage>
</organism>
<dbReference type="FunFam" id="3.30.160.60:FF:000540">
    <property type="entry name" value="zinc finger protein 263 isoform X1"/>
    <property type="match status" value="1"/>
</dbReference>
<feature type="domain" description="SCAN box" evidence="14">
    <location>
        <begin position="47"/>
        <end position="124"/>
    </location>
</feature>